<organism evidence="3 4">
    <name type="scientific">Ophiocordyceps australis</name>
    <dbReference type="NCBI Taxonomy" id="1399860"/>
    <lineage>
        <taxon>Eukaryota</taxon>
        <taxon>Fungi</taxon>
        <taxon>Dikarya</taxon>
        <taxon>Ascomycota</taxon>
        <taxon>Pezizomycotina</taxon>
        <taxon>Sordariomycetes</taxon>
        <taxon>Hypocreomycetidae</taxon>
        <taxon>Hypocreales</taxon>
        <taxon>Ophiocordycipitaceae</taxon>
        <taxon>Ophiocordyceps</taxon>
    </lineage>
</organism>
<dbReference type="AlphaFoldDB" id="A0A2C5Z3A4"/>
<accession>A0A2C5Z3A4</accession>
<gene>
    <name evidence="3" type="ORF">CDD82_4411</name>
</gene>
<proteinExistence type="predicted"/>
<dbReference type="Proteomes" id="UP000224854">
    <property type="component" value="Unassembled WGS sequence"/>
</dbReference>
<dbReference type="GO" id="GO:0097367">
    <property type="term" value="F:carbohydrate derivative binding"/>
    <property type="evidence" value="ECO:0007669"/>
    <property type="project" value="InterPro"/>
</dbReference>
<name>A0A2C5Z3A4_9HYPO</name>
<evidence type="ECO:0000313" key="3">
    <source>
        <dbReference type="EMBL" id="PHH75507.1"/>
    </source>
</evidence>
<evidence type="ECO:0000259" key="2">
    <source>
        <dbReference type="PROSITE" id="PS51464"/>
    </source>
</evidence>
<dbReference type="PANTHER" id="PTHR38418:SF2">
    <property type="entry name" value="SUGAR ISOMERASE, KPSF_GUTQ (AFU_ORTHOLOGUE AFUA_6G08860)"/>
    <property type="match status" value="1"/>
</dbReference>
<dbReference type="Pfam" id="PF01380">
    <property type="entry name" value="SIS"/>
    <property type="match status" value="1"/>
</dbReference>
<protein>
    <recommendedName>
        <fullName evidence="2">SIS domain-containing protein</fullName>
    </recommendedName>
</protein>
<reference evidence="3 4" key="1">
    <citation type="submission" date="2017-06" db="EMBL/GenBank/DDBJ databases">
        <title>Ant-infecting Ophiocordyceps genomes reveal a high diversity of potential behavioral manipulation genes and a possible major role for enterotoxins.</title>
        <authorList>
            <person name="De Bekker C."/>
            <person name="Evans H.C."/>
            <person name="Brachmann A."/>
            <person name="Hughes D.P."/>
        </authorList>
    </citation>
    <scope>NUCLEOTIDE SEQUENCE [LARGE SCALE GENOMIC DNA]</scope>
    <source>
        <strain evidence="3 4">1348a</strain>
    </source>
</reference>
<dbReference type="SUPFAM" id="SSF53697">
    <property type="entry name" value="SIS domain"/>
    <property type="match status" value="1"/>
</dbReference>
<feature type="compositionally biased region" description="Basic and acidic residues" evidence="1">
    <location>
        <begin position="1"/>
        <end position="11"/>
    </location>
</feature>
<dbReference type="InterPro" id="IPR046348">
    <property type="entry name" value="SIS_dom_sf"/>
</dbReference>
<dbReference type="PANTHER" id="PTHR38418">
    <property type="entry name" value="SUGAR ISOMERASE, KPSF/GUTQ (AFU_ORTHOLOGUE AFUA_6G08860)"/>
    <property type="match status" value="1"/>
</dbReference>
<dbReference type="InterPro" id="IPR001347">
    <property type="entry name" value="SIS_dom"/>
</dbReference>
<dbReference type="GO" id="GO:1901135">
    <property type="term" value="P:carbohydrate derivative metabolic process"/>
    <property type="evidence" value="ECO:0007669"/>
    <property type="project" value="InterPro"/>
</dbReference>
<evidence type="ECO:0000313" key="4">
    <source>
        <dbReference type="Proteomes" id="UP000224854"/>
    </source>
</evidence>
<dbReference type="PROSITE" id="PS51464">
    <property type="entry name" value="SIS"/>
    <property type="match status" value="1"/>
</dbReference>
<dbReference type="OrthoDB" id="1872003at2759"/>
<feature type="compositionally biased region" description="Low complexity" evidence="1">
    <location>
        <begin position="62"/>
        <end position="74"/>
    </location>
</feature>
<feature type="domain" description="SIS" evidence="2">
    <location>
        <begin position="137"/>
        <end position="291"/>
    </location>
</feature>
<sequence length="486" mass="51134">MMERRQNDHRPIQTSAVIVLGTIKPPEKPPPSPPTVGIVPDKSTLCQPIEAFSLGTEQQPISSPLSPTLSSSSQEQEKSSDDQAVSCVRHEDETRRRRLSRGLHVLATEARALASLAQLYETDAMAREGFDGAVNILARTCAGGGKVVVIGMGKSGHIGRKLVATLQSLGVGAALLHPTEALHGDLGLIGARDALLFISYSGRTPELKQLLPHLDDSLPAVILTSHTRREDCELLQQLSRSRAQDDVVLLSAPIPEAEVTSFGVAAPSTSTTTALALCDALAMTVAAELDSDVPLRFARNHPGGAIGAGVAADSASVSRADSIRYEDMQEQCGLLEHIAVPWQDISEQHGLSHDSLGADLLLAGYASKTGWVRIQADGEAEAIAAPGRIRQLSRTDLGLPLRDVAHVVVSMQDVVALAADMSIHGAADVVRAMMRPSPEAQDDEAAAGLEAGCCGPEAVIAVTDGDIIVGLLEAGQLLERQEGAAQ</sequence>
<feature type="region of interest" description="Disordered" evidence="1">
    <location>
        <begin position="1"/>
        <end position="93"/>
    </location>
</feature>
<evidence type="ECO:0000256" key="1">
    <source>
        <dbReference type="SAM" id="MobiDB-lite"/>
    </source>
</evidence>
<dbReference type="EMBL" id="NJEU01000369">
    <property type="protein sequence ID" value="PHH75507.1"/>
    <property type="molecule type" value="Genomic_DNA"/>
</dbReference>
<comment type="caution">
    <text evidence="3">The sequence shown here is derived from an EMBL/GenBank/DDBJ whole genome shotgun (WGS) entry which is preliminary data.</text>
</comment>
<dbReference type="Gene3D" id="3.40.50.10490">
    <property type="entry name" value="Glucose-6-phosphate isomerase like protein, domain 1"/>
    <property type="match status" value="1"/>
</dbReference>
<keyword evidence="4" id="KW-1185">Reference proteome</keyword>